<evidence type="ECO:0000313" key="6">
    <source>
        <dbReference type="EMBL" id="NDY90909.1"/>
    </source>
</evidence>
<name>A0A7C9PG98_9BURK</name>
<evidence type="ECO:0000256" key="1">
    <source>
        <dbReference type="ARBA" id="ARBA00006739"/>
    </source>
</evidence>
<dbReference type="PANTHER" id="PTHR43179">
    <property type="entry name" value="RHAMNOSYLTRANSFERASE WBBL"/>
    <property type="match status" value="1"/>
</dbReference>
<dbReference type="AlphaFoldDB" id="A0A7C9PG98"/>
<accession>A0A7C9PG98</accession>
<evidence type="ECO:0000313" key="7">
    <source>
        <dbReference type="Proteomes" id="UP000484255"/>
    </source>
</evidence>
<feature type="compositionally biased region" description="Low complexity" evidence="4">
    <location>
        <begin position="8"/>
        <end position="21"/>
    </location>
</feature>
<dbReference type="SUPFAM" id="SSF53448">
    <property type="entry name" value="Nucleotide-diphospho-sugar transferases"/>
    <property type="match status" value="1"/>
</dbReference>
<gene>
    <name evidence="6" type="ORF">G3A44_06835</name>
</gene>
<keyword evidence="2" id="KW-0328">Glycosyltransferase</keyword>
<evidence type="ECO:0000256" key="2">
    <source>
        <dbReference type="ARBA" id="ARBA00022676"/>
    </source>
</evidence>
<proteinExistence type="inferred from homology"/>
<dbReference type="PANTHER" id="PTHR43179:SF12">
    <property type="entry name" value="GALACTOFURANOSYLTRANSFERASE GLFT2"/>
    <property type="match status" value="1"/>
</dbReference>
<comment type="similarity">
    <text evidence="1">Belongs to the glycosyltransferase 2 family.</text>
</comment>
<evidence type="ECO:0000256" key="3">
    <source>
        <dbReference type="ARBA" id="ARBA00022679"/>
    </source>
</evidence>
<keyword evidence="3 6" id="KW-0808">Transferase</keyword>
<protein>
    <submittedName>
        <fullName evidence="6">Glycosyltransferase</fullName>
    </submittedName>
</protein>
<dbReference type="RefSeq" id="WP_163456771.1">
    <property type="nucleotide sequence ID" value="NZ_JAAGOH010000006.1"/>
</dbReference>
<dbReference type="InterPro" id="IPR001173">
    <property type="entry name" value="Glyco_trans_2-like"/>
</dbReference>
<dbReference type="Gene3D" id="3.90.550.10">
    <property type="entry name" value="Spore Coat Polysaccharide Biosynthesis Protein SpsA, Chain A"/>
    <property type="match status" value="1"/>
</dbReference>
<dbReference type="Proteomes" id="UP000484255">
    <property type="component" value="Unassembled WGS sequence"/>
</dbReference>
<keyword evidence="7" id="KW-1185">Reference proteome</keyword>
<dbReference type="Pfam" id="PF00535">
    <property type="entry name" value="Glycos_transf_2"/>
    <property type="match status" value="1"/>
</dbReference>
<dbReference type="EMBL" id="JAAGOH010000006">
    <property type="protein sequence ID" value="NDY90909.1"/>
    <property type="molecule type" value="Genomic_DNA"/>
</dbReference>
<evidence type="ECO:0000259" key="5">
    <source>
        <dbReference type="Pfam" id="PF00535"/>
    </source>
</evidence>
<dbReference type="InterPro" id="IPR029044">
    <property type="entry name" value="Nucleotide-diphossugar_trans"/>
</dbReference>
<dbReference type="GO" id="GO:0016757">
    <property type="term" value="F:glycosyltransferase activity"/>
    <property type="evidence" value="ECO:0007669"/>
    <property type="project" value="UniProtKB-KW"/>
</dbReference>
<comment type="caution">
    <text evidence="6">The sequence shown here is derived from an EMBL/GenBank/DDBJ whole genome shotgun (WGS) entry which is preliminary data.</text>
</comment>
<reference evidence="6 7" key="1">
    <citation type="submission" date="2020-02" db="EMBL/GenBank/DDBJ databases">
        <title>Ideonella bacterium strain TBM-1.</title>
        <authorList>
            <person name="Chen W.-M."/>
        </authorList>
    </citation>
    <scope>NUCLEOTIDE SEQUENCE [LARGE SCALE GENOMIC DNA]</scope>
    <source>
        <strain evidence="6 7">TBM-1</strain>
    </source>
</reference>
<organism evidence="6 7">
    <name type="scientific">Ideonella livida</name>
    <dbReference type="NCBI Taxonomy" id="2707176"/>
    <lineage>
        <taxon>Bacteria</taxon>
        <taxon>Pseudomonadati</taxon>
        <taxon>Pseudomonadota</taxon>
        <taxon>Betaproteobacteria</taxon>
        <taxon>Burkholderiales</taxon>
        <taxon>Sphaerotilaceae</taxon>
        <taxon>Ideonella</taxon>
    </lineage>
</organism>
<feature type="domain" description="Glycosyltransferase 2-like" evidence="5">
    <location>
        <begin position="389"/>
        <end position="514"/>
    </location>
</feature>
<sequence>MDHQDPGPEATSAAPPASSPAEAPPRQAPLPLVEFPEVEQSDGLRLPPAYLVVDHCVRLSPGLALLQGWMTDPARRLRQLVATRPAQPSLPLVPGPATHGRPDVDDGLRPAFEGRGLSLPEGCTQGFFGLVTLSAGQDSVTVEAELDAGTPRRWSLPVQDDPAQAVAFMRREAAAVWLPAAVGLVLDALHELPEVMQERLGELGRQIPLRQPANSTTGRLEIDLAARIGDGLFLMGWGLTQAGKAPRHLLLRSEGSSTMRVVTPGHVARPDVVAAFNGQRPVRDQDLGLVAWVPGLGADAGRQGWSLLAGDSEGGLVERRLSVQDGLAQEQTVTAMLHSVPLSSSAFRRTYDLHTGPALESLFRLRRRQDRPQVKAQYFGPAPVDPEVSIIVPLYGRWDFMEYQIAQFVHDPELRRHELIYYVDDPSIYDGIVQYWRSTWPLYELPFTLAYAGENLGFAGANNAAATVAKGRRLLLLNSDVIPTEPGWISRLTQALDTAPQAGVVGPVLMYGDGAIQHAGMQFQTYPHWGDLWTNLHPGKGWPVEWVDSQGPAVMPALTGACMLMDAERYRALGGLDEGFIRGDFEDSDLCLKIRAEGLLPYLVPDVRLFHLERQSQDINARVDTRTLLTVFNCWRHTQRWGDTLQALSEETQS</sequence>
<evidence type="ECO:0000256" key="4">
    <source>
        <dbReference type="SAM" id="MobiDB-lite"/>
    </source>
</evidence>
<feature type="region of interest" description="Disordered" evidence="4">
    <location>
        <begin position="1"/>
        <end position="28"/>
    </location>
</feature>